<reference evidence="10" key="1">
    <citation type="journal article" date="2012" name="Science">
        <title>The Paleozoic origin of enzymatic lignin decomposition reconstructed from 31 fungal genomes.</title>
        <authorList>
            <person name="Floudas D."/>
            <person name="Binder M."/>
            <person name="Riley R."/>
            <person name="Barry K."/>
            <person name="Blanchette R.A."/>
            <person name="Henrissat B."/>
            <person name="Martinez A.T."/>
            <person name="Otillar R."/>
            <person name="Spatafora J.W."/>
            <person name="Yadav J.S."/>
            <person name="Aerts A."/>
            <person name="Benoit I."/>
            <person name="Boyd A."/>
            <person name="Carlson A."/>
            <person name="Copeland A."/>
            <person name="Coutinho P.M."/>
            <person name="de Vries R.P."/>
            <person name="Ferreira P."/>
            <person name="Findley K."/>
            <person name="Foster B."/>
            <person name="Gaskell J."/>
            <person name="Glotzer D."/>
            <person name="Gorecki P."/>
            <person name="Heitman J."/>
            <person name="Hesse C."/>
            <person name="Hori C."/>
            <person name="Igarashi K."/>
            <person name="Jurgens J.A."/>
            <person name="Kallen N."/>
            <person name="Kersten P."/>
            <person name="Kohler A."/>
            <person name="Kuees U."/>
            <person name="Kumar T.K.A."/>
            <person name="Kuo A."/>
            <person name="LaButti K."/>
            <person name="Larrondo L.F."/>
            <person name="Lindquist E."/>
            <person name="Ling A."/>
            <person name="Lombard V."/>
            <person name="Lucas S."/>
            <person name="Lundell T."/>
            <person name="Martin R."/>
            <person name="McLaughlin D.J."/>
            <person name="Morgenstern I."/>
            <person name="Morin E."/>
            <person name="Murat C."/>
            <person name="Nagy L.G."/>
            <person name="Nolan M."/>
            <person name="Ohm R.A."/>
            <person name="Patyshakuliyeva A."/>
            <person name="Rokas A."/>
            <person name="Ruiz-Duenas F.J."/>
            <person name="Sabat G."/>
            <person name="Salamov A."/>
            <person name="Samejima M."/>
            <person name="Schmutz J."/>
            <person name="Slot J.C."/>
            <person name="St John F."/>
            <person name="Stenlid J."/>
            <person name="Sun H."/>
            <person name="Sun S."/>
            <person name="Syed K."/>
            <person name="Tsang A."/>
            <person name="Wiebenga A."/>
            <person name="Young D."/>
            <person name="Pisabarro A."/>
            <person name="Eastwood D.C."/>
            <person name="Martin F."/>
            <person name="Cullen D."/>
            <person name="Grigoriev I.V."/>
            <person name="Hibbett D.S."/>
        </authorList>
    </citation>
    <scope>NUCLEOTIDE SEQUENCE [LARGE SCALE GENOMIC DNA]</scope>
    <source>
        <strain evidence="10">TFB10046</strain>
    </source>
</reference>
<evidence type="ECO:0000256" key="4">
    <source>
        <dbReference type="ARBA" id="ARBA00016009"/>
    </source>
</evidence>
<dbReference type="SUPFAM" id="SSF143870">
    <property type="entry name" value="PF0523-like"/>
    <property type="match status" value="1"/>
</dbReference>
<evidence type="ECO:0000313" key="10">
    <source>
        <dbReference type="Proteomes" id="UP000006514"/>
    </source>
</evidence>
<comment type="subcellular location">
    <subcellularLocation>
        <location evidence="1">Nucleus</location>
    </subcellularLocation>
</comment>
<gene>
    <name evidence="9" type="ORF">AURDEDRAFT_108771</name>
</gene>
<dbReference type="FunCoup" id="J0CXZ5">
    <property type="interactions" value="24"/>
</dbReference>
<comment type="function">
    <text evidence="7">Component of the EKC/KEOPS complex that is required for the formation of a threonylcarbamoyl group on adenosine at position 37 (t(6)A37) in tRNAs that read codons beginning with adenine. The complex is probably involved in the transfer of the threonylcarbamoyl moiety of threonylcarbamoyl-AMP (TC-AMP) to the N6 group of A37. CGI121 acts as an allosteric effector that regulates the t(6)A activity of the complex. The EKC/KEOPS complex also promotes both telomere uncapping and telomere elongation. The complex is required for efficient recruitment of transcriptional coactivators. CGI121 is not required for tRNA modification.</text>
</comment>
<keyword evidence="10" id="KW-1185">Reference proteome</keyword>
<accession>J0CXZ5</accession>
<name>J0CXZ5_AURST</name>
<evidence type="ECO:0000256" key="2">
    <source>
        <dbReference type="ARBA" id="ARBA00005546"/>
    </source>
</evidence>
<evidence type="ECO:0000256" key="3">
    <source>
        <dbReference type="ARBA" id="ARBA00015316"/>
    </source>
</evidence>
<keyword evidence="6 8" id="KW-0539">Nucleus</keyword>
<sequence>METWQYPAFSAVVHLALFERVQNAKALRARLISASTMPGAEGDAEREAVNFAFIDASLVASDLHLQTALLYALLADSRGPLRTKTIHSEILWALNPTNNISEAIRRFGVSDSSQRLIVLRVSTGGDSAAASAGPVEASMLAATEGTIVPLSRIPEFCDWAQLKKYYKLPAEASPQRLLDIITSTVATKAVA</sequence>
<evidence type="ECO:0000256" key="8">
    <source>
        <dbReference type="RuleBase" id="RU004398"/>
    </source>
</evidence>
<dbReference type="InParanoid" id="J0CXZ5"/>
<dbReference type="Pfam" id="PF08617">
    <property type="entry name" value="CGI-121"/>
    <property type="match status" value="1"/>
</dbReference>
<evidence type="ECO:0000256" key="1">
    <source>
        <dbReference type="ARBA" id="ARBA00004123"/>
    </source>
</evidence>
<dbReference type="AlphaFoldDB" id="J0CXZ5"/>
<evidence type="ECO:0000313" key="9">
    <source>
        <dbReference type="EMBL" id="EJD35969.1"/>
    </source>
</evidence>
<organism evidence="9 10">
    <name type="scientific">Auricularia subglabra (strain TFB-10046 / SS5)</name>
    <name type="common">White-rot fungus</name>
    <name type="synonym">Auricularia delicata (strain TFB10046)</name>
    <dbReference type="NCBI Taxonomy" id="717982"/>
    <lineage>
        <taxon>Eukaryota</taxon>
        <taxon>Fungi</taxon>
        <taxon>Dikarya</taxon>
        <taxon>Basidiomycota</taxon>
        <taxon>Agaricomycotina</taxon>
        <taxon>Agaricomycetes</taxon>
        <taxon>Auriculariales</taxon>
        <taxon>Auriculariaceae</taxon>
        <taxon>Auricularia</taxon>
    </lineage>
</organism>
<evidence type="ECO:0000256" key="7">
    <source>
        <dbReference type="ARBA" id="ARBA00025043"/>
    </source>
</evidence>
<dbReference type="PANTHER" id="PTHR15840">
    <property type="entry name" value="CGI-121 FAMILY MEMBER"/>
    <property type="match status" value="1"/>
</dbReference>
<dbReference type="KEGG" id="adl:AURDEDRAFT_108771"/>
<dbReference type="GO" id="GO:0002949">
    <property type="term" value="P:tRNA threonylcarbamoyladenosine modification"/>
    <property type="evidence" value="ECO:0007669"/>
    <property type="project" value="TreeGrafter"/>
</dbReference>
<evidence type="ECO:0000256" key="6">
    <source>
        <dbReference type="ARBA" id="ARBA00023242"/>
    </source>
</evidence>
<protein>
    <recommendedName>
        <fullName evidence="4">EKC/KEOPS complex subunit CGI121</fullName>
    </recommendedName>
    <alternativeName>
        <fullName evidence="3">EKC/KEOPS complex subunit cgi121</fullName>
    </alternativeName>
</protein>
<dbReference type="NCBIfam" id="NF011465">
    <property type="entry name" value="PRK14886.1-1"/>
    <property type="match status" value="1"/>
</dbReference>
<keyword evidence="5" id="KW-0819">tRNA processing</keyword>
<dbReference type="OMA" id="RATTHIA"/>
<dbReference type="EMBL" id="JH687874">
    <property type="protein sequence ID" value="EJD35969.1"/>
    <property type="molecule type" value="Genomic_DNA"/>
</dbReference>
<comment type="similarity">
    <text evidence="2 8">Belongs to the CGI121/TPRKB family.</text>
</comment>
<dbReference type="GO" id="GO:0005634">
    <property type="term" value="C:nucleus"/>
    <property type="evidence" value="ECO:0007669"/>
    <property type="project" value="UniProtKB-SubCell"/>
</dbReference>
<dbReference type="eggNOG" id="KOG4066">
    <property type="taxonomic scope" value="Eukaryota"/>
</dbReference>
<dbReference type="GO" id="GO:0005829">
    <property type="term" value="C:cytosol"/>
    <property type="evidence" value="ECO:0007669"/>
    <property type="project" value="TreeGrafter"/>
</dbReference>
<evidence type="ECO:0000256" key="5">
    <source>
        <dbReference type="ARBA" id="ARBA00022694"/>
    </source>
</evidence>
<dbReference type="Proteomes" id="UP000006514">
    <property type="component" value="Unassembled WGS sequence"/>
</dbReference>
<dbReference type="InterPro" id="IPR036504">
    <property type="entry name" value="CGI121/TPRKB_sf"/>
</dbReference>
<dbReference type="InterPro" id="IPR013926">
    <property type="entry name" value="CGI121/TPRKB"/>
</dbReference>
<dbReference type="Gene3D" id="3.30.2380.10">
    <property type="entry name" value="CGI121/TPRKB"/>
    <property type="match status" value="1"/>
</dbReference>
<proteinExistence type="inferred from homology"/>
<dbReference type="PANTHER" id="PTHR15840:SF10">
    <property type="entry name" value="EKC_KEOPS COMPLEX SUBUNIT TPRKB"/>
    <property type="match status" value="1"/>
</dbReference>
<dbReference type="OrthoDB" id="329139at2759"/>
<dbReference type="GO" id="GO:0000408">
    <property type="term" value="C:EKC/KEOPS complex"/>
    <property type="evidence" value="ECO:0007669"/>
    <property type="project" value="TreeGrafter"/>
</dbReference>